<keyword evidence="5" id="KW-1185">Reference proteome</keyword>
<dbReference type="SUPFAM" id="SSF63411">
    <property type="entry name" value="LuxS/MPP-like metallohydrolase"/>
    <property type="match status" value="2"/>
</dbReference>
<evidence type="ECO:0000313" key="4">
    <source>
        <dbReference type="EMBL" id="SES29743.1"/>
    </source>
</evidence>
<dbReference type="GO" id="GO:0046872">
    <property type="term" value="F:metal ion binding"/>
    <property type="evidence" value="ECO:0007669"/>
    <property type="project" value="InterPro"/>
</dbReference>
<dbReference type="RefSeq" id="WP_092695194.1">
    <property type="nucleotide sequence ID" value="NZ_FOGU01000009.1"/>
</dbReference>
<feature type="chain" id="PRO_5011761031" evidence="1">
    <location>
        <begin position="21"/>
        <end position="437"/>
    </location>
</feature>
<feature type="signal peptide" evidence="1">
    <location>
        <begin position="1"/>
        <end position="20"/>
    </location>
</feature>
<dbReference type="STRING" id="641238.SAMN04490244_109160"/>
<dbReference type="EMBL" id="FOGU01000009">
    <property type="protein sequence ID" value="SES29743.1"/>
    <property type="molecule type" value="Genomic_DNA"/>
</dbReference>
<protein>
    <submittedName>
        <fullName evidence="4">Zinc protease</fullName>
    </submittedName>
</protein>
<dbReference type="Pfam" id="PF05193">
    <property type="entry name" value="Peptidase_M16_C"/>
    <property type="match status" value="1"/>
</dbReference>
<dbReference type="InterPro" id="IPR011249">
    <property type="entry name" value="Metalloenz_LuxS/M16"/>
</dbReference>
<dbReference type="PANTHER" id="PTHR11851:SF224">
    <property type="entry name" value="PROCESSING PROTEASE"/>
    <property type="match status" value="1"/>
</dbReference>
<reference evidence="4 5" key="1">
    <citation type="submission" date="2016-10" db="EMBL/GenBank/DDBJ databases">
        <authorList>
            <person name="de Groot N.N."/>
        </authorList>
    </citation>
    <scope>NUCLEOTIDE SEQUENCE [LARGE SCALE GENOMIC DNA]</scope>
    <source>
        <strain evidence="4 5">DSM 23042</strain>
    </source>
</reference>
<dbReference type="OrthoDB" id="9811314at2"/>
<sequence>MIRIALAACLALATALPARAETEVQQVTSPGGIDAWLVEEHSIPFVALELRFRGGSALDPEGKRGAVNLMTATLEEGAADMDAQAFAAAREALAARFSFDAHDDAISVSTRFLTENRDKSVELLRKALVEPRFDEEAVERVRGQVLSNIRSEQTDPNAIARDTWDKLAFGDHPYATDSSGTVDSVTGLTSDDMRTAHDAVLARDRIYVSAVGDITPDELGTLLDNLLGDLPEEGAPLPDEAEYGLDGGVEVVDFDTPQSVIRFGHEGLKRDDPDFLTAYVVNQIFGGSGFESRLMEEVRVERGLTYGIGTALAPYEFAELVLGQSATANARAGETVEVIREEWRRLSEEGVTQDELDAAKKYLTGAYPLRFDGNARIADILVGMQMDDLSPDYIENRNDMVEAITLDEANRVARELYDPEALQFVVVGQPEGLDAVN</sequence>
<evidence type="ECO:0000259" key="2">
    <source>
        <dbReference type="Pfam" id="PF00675"/>
    </source>
</evidence>
<evidence type="ECO:0000256" key="1">
    <source>
        <dbReference type="SAM" id="SignalP"/>
    </source>
</evidence>
<dbReference type="Gene3D" id="3.30.830.10">
    <property type="entry name" value="Metalloenzyme, LuxS/M16 peptidase-like"/>
    <property type="match status" value="2"/>
</dbReference>
<dbReference type="GO" id="GO:0006508">
    <property type="term" value="P:proteolysis"/>
    <property type="evidence" value="ECO:0007669"/>
    <property type="project" value="UniProtKB-KW"/>
</dbReference>
<dbReference type="PANTHER" id="PTHR11851">
    <property type="entry name" value="METALLOPROTEASE"/>
    <property type="match status" value="1"/>
</dbReference>
<organism evidence="4 5">
    <name type="scientific">Tranquillimonas rosea</name>
    <dbReference type="NCBI Taxonomy" id="641238"/>
    <lineage>
        <taxon>Bacteria</taxon>
        <taxon>Pseudomonadati</taxon>
        <taxon>Pseudomonadota</taxon>
        <taxon>Alphaproteobacteria</taxon>
        <taxon>Rhodobacterales</taxon>
        <taxon>Roseobacteraceae</taxon>
        <taxon>Tranquillimonas</taxon>
    </lineage>
</organism>
<name>A0A1H9W8H2_9RHOB</name>
<dbReference type="Pfam" id="PF00675">
    <property type="entry name" value="Peptidase_M16"/>
    <property type="match status" value="1"/>
</dbReference>
<dbReference type="GO" id="GO:0008233">
    <property type="term" value="F:peptidase activity"/>
    <property type="evidence" value="ECO:0007669"/>
    <property type="project" value="UniProtKB-KW"/>
</dbReference>
<proteinExistence type="predicted"/>
<dbReference type="Proteomes" id="UP000198885">
    <property type="component" value="Unassembled WGS sequence"/>
</dbReference>
<dbReference type="AlphaFoldDB" id="A0A1H9W8H2"/>
<keyword evidence="4" id="KW-0378">Hydrolase</keyword>
<dbReference type="InterPro" id="IPR007863">
    <property type="entry name" value="Peptidase_M16_C"/>
</dbReference>
<feature type="domain" description="Peptidase M16 C-terminal" evidence="3">
    <location>
        <begin position="188"/>
        <end position="362"/>
    </location>
</feature>
<gene>
    <name evidence="4" type="ORF">SAMN04490244_109160</name>
</gene>
<dbReference type="InterPro" id="IPR011765">
    <property type="entry name" value="Pept_M16_N"/>
</dbReference>
<dbReference type="InterPro" id="IPR050361">
    <property type="entry name" value="MPP/UQCRC_Complex"/>
</dbReference>
<keyword evidence="1" id="KW-0732">Signal</keyword>
<accession>A0A1H9W8H2</accession>
<evidence type="ECO:0000259" key="3">
    <source>
        <dbReference type="Pfam" id="PF05193"/>
    </source>
</evidence>
<evidence type="ECO:0000313" key="5">
    <source>
        <dbReference type="Proteomes" id="UP000198885"/>
    </source>
</evidence>
<keyword evidence="4" id="KW-0645">Protease</keyword>
<feature type="domain" description="Peptidase M16 N-terminal" evidence="2">
    <location>
        <begin position="39"/>
        <end position="174"/>
    </location>
</feature>